<feature type="compositionally biased region" description="Basic and acidic residues" evidence="3">
    <location>
        <begin position="274"/>
        <end position="284"/>
    </location>
</feature>
<dbReference type="Proteomes" id="UP001500831">
    <property type="component" value="Unassembled WGS sequence"/>
</dbReference>
<evidence type="ECO:0000256" key="3">
    <source>
        <dbReference type="SAM" id="MobiDB-lite"/>
    </source>
</evidence>
<evidence type="ECO:0000256" key="1">
    <source>
        <dbReference type="ARBA" id="ARBA00043985"/>
    </source>
</evidence>
<comment type="caution">
    <text evidence="4">The sequence shown here is derived from an EMBL/GenBank/DDBJ whole genome shotgun (WGS) entry which is preliminary data.</text>
</comment>
<feature type="compositionally biased region" description="Low complexity" evidence="3">
    <location>
        <begin position="249"/>
        <end position="266"/>
    </location>
</feature>
<name>A0ABN3WFA9_9ACTN</name>
<dbReference type="PANTHER" id="PTHR31088">
    <property type="entry name" value="MEMBRANE-ASSOCIATED PROTEIN VIPP1, CHLOROPLASTIC"/>
    <property type="match status" value="1"/>
</dbReference>
<evidence type="ECO:0000256" key="2">
    <source>
        <dbReference type="SAM" id="Coils"/>
    </source>
</evidence>
<protein>
    <submittedName>
        <fullName evidence="4">PspA/IM30 family protein</fullName>
    </submittedName>
</protein>
<proteinExistence type="inferred from homology"/>
<gene>
    <name evidence="4" type="ORF">GCM10010517_78920</name>
</gene>
<feature type="region of interest" description="Disordered" evidence="3">
    <location>
        <begin position="231"/>
        <end position="284"/>
    </location>
</feature>
<evidence type="ECO:0000313" key="5">
    <source>
        <dbReference type="Proteomes" id="UP001500831"/>
    </source>
</evidence>
<accession>A0ABN3WFA9</accession>
<feature type="compositionally biased region" description="Low complexity" evidence="3">
    <location>
        <begin position="234"/>
        <end position="243"/>
    </location>
</feature>
<dbReference type="EMBL" id="BAAAVI010000117">
    <property type="protein sequence ID" value="GAA2912368.1"/>
    <property type="molecule type" value="Genomic_DNA"/>
</dbReference>
<dbReference type="RefSeq" id="WP_344982055.1">
    <property type="nucleotide sequence ID" value="NZ_BAAAVI010000117.1"/>
</dbReference>
<evidence type="ECO:0000313" key="4">
    <source>
        <dbReference type="EMBL" id="GAA2912368.1"/>
    </source>
</evidence>
<keyword evidence="2" id="KW-0175">Coiled coil</keyword>
<feature type="coiled-coil region" evidence="2">
    <location>
        <begin position="54"/>
        <end position="131"/>
    </location>
</feature>
<dbReference type="Pfam" id="PF04012">
    <property type="entry name" value="PspA_IM30"/>
    <property type="match status" value="1"/>
</dbReference>
<organism evidence="4 5">
    <name type="scientific">Streptosporangium fragile</name>
    <dbReference type="NCBI Taxonomy" id="46186"/>
    <lineage>
        <taxon>Bacteria</taxon>
        <taxon>Bacillati</taxon>
        <taxon>Actinomycetota</taxon>
        <taxon>Actinomycetes</taxon>
        <taxon>Streptosporangiales</taxon>
        <taxon>Streptosporangiaceae</taxon>
        <taxon>Streptosporangium</taxon>
    </lineage>
</organism>
<dbReference type="InterPro" id="IPR007157">
    <property type="entry name" value="PspA_VIPP1"/>
</dbReference>
<keyword evidence="5" id="KW-1185">Reference proteome</keyword>
<sequence>MSLARRIAALFRAKAHRVLDSAEDPREVLDYSYSRQLELLNQVRRGVADVATSRKRVELQLSQLRESAARLEEQARQALSLGKEEIARQALTRRATALSRADELQGQYASLQEEENRLTAASRRLQAKVEAFRTHKEVIKATYTTAEAHTRISESVTGLSEEMGDVGLAVQRAEDRTAQLQARAGALDELLASGVLEDATLPAGRDDLQAQLEGAVAGGDIDEQLDRMKRELHAAPASAALPTAPTPSAPAAESTPSAPSAESTSPVLSTESTAGERRDQEGTS</sequence>
<dbReference type="PANTHER" id="PTHR31088:SF6">
    <property type="entry name" value="PHAGE SHOCK PROTEIN A"/>
    <property type="match status" value="1"/>
</dbReference>
<comment type="similarity">
    <text evidence="1">Belongs to the PspA/Vipp/IM30 family.</text>
</comment>
<reference evidence="4 5" key="1">
    <citation type="journal article" date="2019" name="Int. J. Syst. Evol. Microbiol.">
        <title>The Global Catalogue of Microorganisms (GCM) 10K type strain sequencing project: providing services to taxonomists for standard genome sequencing and annotation.</title>
        <authorList>
            <consortium name="The Broad Institute Genomics Platform"/>
            <consortium name="The Broad Institute Genome Sequencing Center for Infectious Disease"/>
            <person name="Wu L."/>
            <person name="Ma J."/>
        </authorList>
    </citation>
    <scope>NUCLEOTIDE SEQUENCE [LARGE SCALE GENOMIC DNA]</scope>
    <source>
        <strain evidence="4 5">JCM 6242</strain>
    </source>
</reference>